<sequence length="155" mass="17831">MEDVNSIFGKRLRLLRNEKNMTLDELAPLLEVTKSSLSRFENNLRKPSREFLLRCSKYFNCSIDYLNGLTDTRDITQDGQSKGLNTSLNKKDEKDIEKKLAATIAELETQDGLLLSGNVVDEEDMQFIIQAIKAGLEYAKMQNKLKHTPKKYRKD</sequence>
<dbReference type="GO" id="GO:0003677">
    <property type="term" value="F:DNA binding"/>
    <property type="evidence" value="ECO:0007669"/>
    <property type="project" value="UniProtKB-KW"/>
</dbReference>
<dbReference type="InterPro" id="IPR010982">
    <property type="entry name" value="Lambda_DNA-bd_dom_sf"/>
</dbReference>
<dbReference type="InterPro" id="IPR001387">
    <property type="entry name" value="Cro/C1-type_HTH"/>
</dbReference>
<reference evidence="3 4" key="1">
    <citation type="submission" date="2013-03" db="EMBL/GenBank/DDBJ databases">
        <title>Whole genome shotgun sequencing of Clostridium sartagoforme AAU1.</title>
        <authorList>
            <person name="Joshi C.G."/>
            <person name="Duggirala S.M."/>
            <person name="Nathani N.M."/>
            <person name="Bhatt V.D."/>
            <person name="Patel A.K."/>
            <person name="Pandya P.R."/>
            <person name="KaPatel J.A."/>
        </authorList>
    </citation>
    <scope>NUCLEOTIDE SEQUENCE [LARGE SCALE GENOMIC DNA]</scope>
    <source>
        <strain evidence="3 4">AAU1</strain>
    </source>
</reference>
<name>R9BUP2_9CLOT</name>
<gene>
    <name evidence="3" type="ORF">A500_17260</name>
</gene>
<dbReference type="Pfam" id="PF01381">
    <property type="entry name" value="HTH_3"/>
    <property type="match status" value="1"/>
</dbReference>
<comment type="caution">
    <text evidence="3">The sequence shown here is derived from an EMBL/GenBank/DDBJ whole genome shotgun (WGS) entry which is preliminary data.</text>
</comment>
<dbReference type="PROSITE" id="PS50943">
    <property type="entry name" value="HTH_CROC1"/>
    <property type="match status" value="1"/>
</dbReference>
<dbReference type="SUPFAM" id="SSF47413">
    <property type="entry name" value="lambda repressor-like DNA-binding domains"/>
    <property type="match status" value="1"/>
</dbReference>
<protein>
    <submittedName>
        <fullName evidence="3">Putative transcriptional regulator</fullName>
    </submittedName>
</protein>
<evidence type="ECO:0000256" key="1">
    <source>
        <dbReference type="ARBA" id="ARBA00023125"/>
    </source>
</evidence>
<keyword evidence="1" id="KW-0238">DNA-binding</keyword>
<dbReference type="CDD" id="cd00093">
    <property type="entry name" value="HTH_XRE"/>
    <property type="match status" value="1"/>
</dbReference>
<dbReference type="PATRIC" id="fig|1202534.3.peg.3435"/>
<dbReference type="PANTHER" id="PTHR46558">
    <property type="entry name" value="TRACRIPTIONAL REGULATORY PROTEIN-RELATED-RELATED"/>
    <property type="match status" value="1"/>
</dbReference>
<evidence type="ECO:0000259" key="2">
    <source>
        <dbReference type="PROSITE" id="PS50943"/>
    </source>
</evidence>
<organism evidence="3 4">
    <name type="scientific">Clostridium sartagoforme AAU1</name>
    <dbReference type="NCBI Taxonomy" id="1202534"/>
    <lineage>
        <taxon>Bacteria</taxon>
        <taxon>Bacillati</taxon>
        <taxon>Bacillota</taxon>
        <taxon>Clostridia</taxon>
        <taxon>Eubacteriales</taxon>
        <taxon>Clostridiaceae</taxon>
        <taxon>Clostridium</taxon>
    </lineage>
</organism>
<dbReference type="Proteomes" id="UP000013988">
    <property type="component" value="Unassembled WGS sequence"/>
</dbReference>
<proteinExistence type="predicted"/>
<accession>R9BUP2</accession>
<dbReference type="Gene3D" id="1.10.260.40">
    <property type="entry name" value="lambda repressor-like DNA-binding domains"/>
    <property type="match status" value="1"/>
</dbReference>
<keyword evidence="4" id="KW-1185">Reference proteome</keyword>
<evidence type="ECO:0000313" key="3">
    <source>
        <dbReference type="EMBL" id="EOR20405.1"/>
    </source>
</evidence>
<dbReference type="PANTHER" id="PTHR46558:SF11">
    <property type="entry name" value="HTH-TYPE TRANSCRIPTIONAL REGULATOR XRE"/>
    <property type="match status" value="1"/>
</dbReference>
<evidence type="ECO:0000313" key="4">
    <source>
        <dbReference type="Proteomes" id="UP000013988"/>
    </source>
</evidence>
<feature type="domain" description="HTH cro/C1-type" evidence="2">
    <location>
        <begin position="12"/>
        <end position="66"/>
    </location>
</feature>
<dbReference type="SMART" id="SM00530">
    <property type="entry name" value="HTH_XRE"/>
    <property type="match status" value="1"/>
</dbReference>
<dbReference type="AlphaFoldDB" id="R9BUP2"/>
<dbReference type="OrthoDB" id="1766270at2"/>
<dbReference type="RefSeq" id="WP_016208684.1">
    <property type="nucleotide sequence ID" value="NZ_ASRV01000205.1"/>
</dbReference>
<dbReference type="EMBL" id="ASRV01000205">
    <property type="protein sequence ID" value="EOR20405.1"/>
    <property type="molecule type" value="Genomic_DNA"/>
</dbReference>